<organism evidence="1 2">
    <name type="scientific">Caerostris extrusa</name>
    <name type="common">Bark spider</name>
    <name type="synonym">Caerostris bankana</name>
    <dbReference type="NCBI Taxonomy" id="172846"/>
    <lineage>
        <taxon>Eukaryota</taxon>
        <taxon>Metazoa</taxon>
        <taxon>Ecdysozoa</taxon>
        <taxon>Arthropoda</taxon>
        <taxon>Chelicerata</taxon>
        <taxon>Arachnida</taxon>
        <taxon>Araneae</taxon>
        <taxon>Araneomorphae</taxon>
        <taxon>Entelegynae</taxon>
        <taxon>Araneoidea</taxon>
        <taxon>Araneidae</taxon>
        <taxon>Caerostris</taxon>
    </lineage>
</organism>
<reference evidence="1 2" key="1">
    <citation type="submission" date="2021-06" db="EMBL/GenBank/DDBJ databases">
        <title>Caerostris extrusa draft genome.</title>
        <authorList>
            <person name="Kono N."/>
            <person name="Arakawa K."/>
        </authorList>
    </citation>
    <scope>NUCLEOTIDE SEQUENCE [LARGE SCALE GENOMIC DNA]</scope>
</reference>
<dbReference type="AlphaFoldDB" id="A0AAV4X1C1"/>
<keyword evidence="2" id="KW-1185">Reference proteome</keyword>
<evidence type="ECO:0000313" key="2">
    <source>
        <dbReference type="Proteomes" id="UP001054945"/>
    </source>
</evidence>
<gene>
    <name evidence="1" type="ORF">CEXT_660611</name>
</gene>
<comment type="caution">
    <text evidence="1">The sequence shown here is derived from an EMBL/GenBank/DDBJ whole genome shotgun (WGS) entry which is preliminary data.</text>
</comment>
<proteinExistence type="predicted"/>
<name>A0AAV4X1C1_CAEEX</name>
<dbReference type="Proteomes" id="UP001054945">
    <property type="component" value="Unassembled WGS sequence"/>
</dbReference>
<sequence>MPMDAGDERLRSATAYERRWKRMFTVVKRLQKTADDEDVENAQYVCGAIAIIRDIAPFSRSDNEFALSAQICEHKFQLGSCS</sequence>
<evidence type="ECO:0000313" key="1">
    <source>
        <dbReference type="EMBL" id="GIY88917.1"/>
    </source>
</evidence>
<accession>A0AAV4X1C1</accession>
<protein>
    <submittedName>
        <fullName evidence="1">Uncharacterized protein</fullName>
    </submittedName>
</protein>
<dbReference type="EMBL" id="BPLR01017120">
    <property type="protein sequence ID" value="GIY88917.1"/>
    <property type="molecule type" value="Genomic_DNA"/>
</dbReference>